<keyword evidence="2" id="KW-1185">Reference proteome</keyword>
<proteinExistence type="predicted"/>
<name>A0A5C2RRU2_9APHY</name>
<dbReference type="AlphaFoldDB" id="A0A5C2RRU2"/>
<gene>
    <name evidence="1" type="ORF">L227DRAFT_405942</name>
</gene>
<evidence type="ECO:0000313" key="2">
    <source>
        <dbReference type="Proteomes" id="UP000313359"/>
    </source>
</evidence>
<evidence type="ECO:0000313" key="1">
    <source>
        <dbReference type="EMBL" id="RPD53157.1"/>
    </source>
</evidence>
<accession>A0A5C2RRU2</accession>
<dbReference type="EMBL" id="ML122328">
    <property type="protein sequence ID" value="RPD53157.1"/>
    <property type="molecule type" value="Genomic_DNA"/>
</dbReference>
<reference evidence="1" key="1">
    <citation type="journal article" date="2018" name="Genome Biol. Evol.">
        <title>Genomics and development of Lentinus tigrinus, a white-rot wood-decaying mushroom with dimorphic fruiting bodies.</title>
        <authorList>
            <person name="Wu B."/>
            <person name="Xu Z."/>
            <person name="Knudson A."/>
            <person name="Carlson A."/>
            <person name="Chen N."/>
            <person name="Kovaka S."/>
            <person name="LaButti K."/>
            <person name="Lipzen A."/>
            <person name="Pennachio C."/>
            <person name="Riley R."/>
            <person name="Schakwitz W."/>
            <person name="Umezawa K."/>
            <person name="Ohm R.A."/>
            <person name="Grigoriev I.V."/>
            <person name="Nagy L.G."/>
            <person name="Gibbons J."/>
            <person name="Hibbett D."/>
        </authorList>
    </citation>
    <scope>NUCLEOTIDE SEQUENCE [LARGE SCALE GENOMIC DNA]</scope>
    <source>
        <strain evidence="1">ALCF2SS1-6</strain>
    </source>
</reference>
<protein>
    <submittedName>
        <fullName evidence="1">Uncharacterized protein</fullName>
    </submittedName>
</protein>
<sequence length="151" mass="16701">MELQGVTGKYHFILLTLRAPYARRPAPWSFLRYCTLHGLVMQPVGGPPFAISAVRATCSDSLFLGRLHTSAPITALYRCLCCFRPRRWGPGYELRVSRVGNDRISGCYPGRSRKLTVIHAFILDGGRIVGPGTSRSSCAICMDRGHGPKIH</sequence>
<dbReference type="Proteomes" id="UP000313359">
    <property type="component" value="Unassembled WGS sequence"/>
</dbReference>
<organism evidence="1 2">
    <name type="scientific">Lentinus tigrinus ALCF2SS1-6</name>
    <dbReference type="NCBI Taxonomy" id="1328759"/>
    <lineage>
        <taxon>Eukaryota</taxon>
        <taxon>Fungi</taxon>
        <taxon>Dikarya</taxon>
        <taxon>Basidiomycota</taxon>
        <taxon>Agaricomycotina</taxon>
        <taxon>Agaricomycetes</taxon>
        <taxon>Polyporales</taxon>
        <taxon>Polyporaceae</taxon>
        <taxon>Lentinus</taxon>
    </lineage>
</organism>